<feature type="region of interest" description="Disordered" evidence="1">
    <location>
        <begin position="63"/>
        <end position="115"/>
    </location>
</feature>
<evidence type="ECO:0000313" key="3">
    <source>
        <dbReference type="Proteomes" id="UP001187192"/>
    </source>
</evidence>
<name>A0AA88JFG1_FICCA</name>
<proteinExistence type="predicted"/>
<protein>
    <submittedName>
        <fullName evidence="2">Uncharacterized protein</fullName>
    </submittedName>
</protein>
<keyword evidence="3" id="KW-1185">Reference proteome</keyword>
<dbReference type="Proteomes" id="UP001187192">
    <property type="component" value="Unassembled WGS sequence"/>
</dbReference>
<reference evidence="2" key="1">
    <citation type="submission" date="2023-07" db="EMBL/GenBank/DDBJ databases">
        <title>draft genome sequence of fig (Ficus carica).</title>
        <authorList>
            <person name="Takahashi T."/>
            <person name="Nishimura K."/>
        </authorList>
    </citation>
    <scope>NUCLEOTIDE SEQUENCE</scope>
</reference>
<feature type="compositionally biased region" description="Low complexity" evidence="1">
    <location>
        <begin position="102"/>
        <end position="115"/>
    </location>
</feature>
<comment type="caution">
    <text evidence="2">The sequence shown here is derived from an EMBL/GenBank/DDBJ whole genome shotgun (WGS) entry which is preliminary data.</text>
</comment>
<accession>A0AA88JFG1</accession>
<organism evidence="2 3">
    <name type="scientific">Ficus carica</name>
    <name type="common">Common fig</name>
    <dbReference type="NCBI Taxonomy" id="3494"/>
    <lineage>
        <taxon>Eukaryota</taxon>
        <taxon>Viridiplantae</taxon>
        <taxon>Streptophyta</taxon>
        <taxon>Embryophyta</taxon>
        <taxon>Tracheophyta</taxon>
        <taxon>Spermatophyta</taxon>
        <taxon>Magnoliopsida</taxon>
        <taxon>eudicotyledons</taxon>
        <taxon>Gunneridae</taxon>
        <taxon>Pentapetalae</taxon>
        <taxon>rosids</taxon>
        <taxon>fabids</taxon>
        <taxon>Rosales</taxon>
        <taxon>Moraceae</taxon>
        <taxon>Ficeae</taxon>
        <taxon>Ficus</taxon>
    </lineage>
</organism>
<evidence type="ECO:0000256" key="1">
    <source>
        <dbReference type="SAM" id="MobiDB-lite"/>
    </source>
</evidence>
<gene>
    <name evidence="2" type="ORF">TIFTF001_039657</name>
</gene>
<feature type="compositionally biased region" description="Polar residues" evidence="1">
    <location>
        <begin position="63"/>
        <end position="75"/>
    </location>
</feature>
<dbReference type="EMBL" id="BTGU01001195">
    <property type="protein sequence ID" value="GMN70612.1"/>
    <property type="molecule type" value="Genomic_DNA"/>
</dbReference>
<dbReference type="AlphaFoldDB" id="A0AA88JFG1"/>
<evidence type="ECO:0000313" key="2">
    <source>
        <dbReference type="EMBL" id="GMN70612.1"/>
    </source>
</evidence>
<sequence length="115" mass="12808">MDGLISFPIERLNQPSIEREEQACCPENAATWMDLIAEYLTTARLLENREEARKIKNTLARQTTSFECPRTTEQGPNAGHRPELDLDQFQGKPEPTGGGARAGTTIRSARVATHK</sequence>